<evidence type="ECO:0000313" key="1">
    <source>
        <dbReference type="EMBL" id="ANE80996.1"/>
    </source>
</evidence>
<dbReference type="EMBL" id="CP015596">
    <property type="protein sequence ID" value="ANE80996.1"/>
    <property type="molecule type" value="Genomic_DNA"/>
</dbReference>
<dbReference type="KEGG" id="madi:A7U43_18390"/>
<protein>
    <submittedName>
        <fullName evidence="1">Uncharacterized protein</fullName>
    </submittedName>
</protein>
<dbReference type="RefSeq" id="WP_067998193.1">
    <property type="nucleotide sequence ID" value="NZ_CP015596.1"/>
</dbReference>
<dbReference type="OrthoDB" id="9795390at2"/>
<keyword evidence="2" id="KW-1185">Reference proteome</keyword>
<reference evidence="1 2" key="1">
    <citation type="submission" date="2016-05" db="EMBL/GenBank/DDBJ databases">
        <title>Complete genome sequence of a phthalic acid esters degrading Mycobacterium sp. YC-RL4.</title>
        <authorList>
            <person name="Ren L."/>
            <person name="Fan S."/>
            <person name="Ruth N."/>
            <person name="Jia Y."/>
            <person name="Wang J."/>
            <person name="Qiao C."/>
        </authorList>
    </citation>
    <scope>NUCLEOTIDE SEQUENCE [LARGE SCALE GENOMIC DNA]</scope>
    <source>
        <strain evidence="1 2">YC-RL4</strain>
    </source>
</reference>
<sequence length="96" mass="10479">MNPYADDGRETLRLRDDLVFGTRAIVHIDDLGAILTIADTPENALCVHLDVSDIEQLILVLTEAADRIRYKLCPWCDSVGVVEGASGPESCTHPDS</sequence>
<organism evidence="1 2">
    <name type="scientific">Mycobacterium adipatum</name>
    <dbReference type="NCBI Taxonomy" id="1682113"/>
    <lineage>
        <taxon>Bacteria</taxon>
        <taxon>Bacillati</taxon>
        <taxon>Actinomycetota</taxon>
        <taxon>Actinomycetes</taxon>
        <taxon>Mycobacteriales</taxon>
        <taxon>Mycobacteriaceae</taxon>
        <taxon>Mycobacterium</taxon>
    </lineage>
</organism>
<gene>
    <name evidence="1" type="ORF">A7U43_18390</name>
</gene>
<proteinExistence type="predicted"/>
<accession>A0A172UPS3</accession>
<evidence type="ECO:0000313" key="2">
    <source>
        <dbReference type="Proteomes" id="UP000077143"/>
    </source>
</evidence>
<dbReference type="Proteomes" id="UP000077143">
    <property type="component" value="Chromosome"/>
</dbReference>
<name>A0A172UPS3_9MYCO</name>
<dbReference type="AlphaFoldDB" id="A0A172UPS3"/>